<reference evidence="3" key="1">
    <citation type="journal article" date="2019" name="Int. J. Syst. Evol. Microbiol.">
        <title>The Global Catalogue of Microorganisms (GCM) 10K type strain sequencing project: providing services to taxonomists for standard genome sequencing and annotation.</title>
        <authorList>
            <consortium name="The Broad Institute Genomics Platform"/>
            <consortium name="The Broad Institute Genome Sequencing Center for Infectious Disease"/>
            <person name="Wu L."/>
            <person name="Ma J."/>
        </authorList>
    </citation>
    <scope>NUCLEOTIDE SEQUENCE [LARGE SCALE GENOMIC DNA]</scope>
    <source>
        <strain evidence="3">CGMCC 1.15394</strain>
    </source>
</reference>
<protein>
    <submittedName>
        <fullName evidence="2">Uncharacterized protein</fullName>
    </submittedName>
</protein>
<name>A0ABQ1TSJ8_9GAMM</name>
<feature type="transmembrane region" description="Helical" evidence="1">
    <location>
        <begin position="44"/>
        <end position="62"/>
    </location>
</feature>
<accession>A0ABQ1TSJ8</accession>
<dbReference type="RefSeq" id="WP_188729685.1">
    <property type="nucleotide sequence ID" value="NZ_BMIT01000010.1"/>
</dbReference>
<proteinExistence type="predicted"/>
<evidence type="ECO:0000256" key="1">
    <source>
        <dbReference type="SAM" id="Phobius"/>
    </source>
</evidence>
<keyword evidence="1" id="KW-0472">Membrane</keyword>
<evidence type="ECO:0000313" key="2">
    <source>
        <dbReference type="EMBL" id="GGF01136.1"/>
    </source>
</evidence>
<dbReference type="Proteomes" id="UP000638462">
    <property type="component" value="Unassembled WGS sequence"/>
</dbReference>
<dbReference type="EMBL" id="BMIT01000010">
    <property type="protein sequence ID" value="GGF01136.1"/>
    <property type="molecule type" value="Genomic_DNA"/>
</dbReference>
<gene>
    <name evidence="2" type="ORF">GCM10008027_27540</name>
</gene>
<keyword evidence="3" id="KW-1185">Reference proteome</keyword>
<organism evidence="2 3">
    <name type="scientific">Pseudoalteromonas gelatinilytica</name>
    <dbReference type="NCBI Taxonomy" id="1703256"/>
    <lineage>
        <taxon>Bacteria</taxon>
        <taxon>Pseudomonadati</taxon>
        <taxon>Pseudomonadota</taxon>
        <taxon>Gammaproteobacteria</taxon>
        <taxon>Alteromonadales</taxon>
        <taxon>Pseudoalteromonadaceae</taxon>
        <taxon>Pseudoalteromonas</taxon>
    </lineage>
</organism>
<comment type="caution">
    <text evidence="2">The sequence shown here is derived from an EMBL/GenBank/DDBJ whole genome shotgun (WGS) entry which is preliminary data.</text>
</comment>
<sequence length="65" mass="7037">MSNKIKLILLSSISSVSFMLFYWLTNVRESDNVLGVSSDLSGGLVMGFAIGVMLVTLSTLKLNKP</sequence>
<evidence type="ECO:0000313" key="3">
    <source>
        <dbReference type="Proteomes" id="UP000638462"/>
    </source>
</evidence>
<feature type="transmembrane region" description="Helical" evidence="1">
    <location>
        <begin position="7"/>
        <end position="24"/>
    </location>
</feature>
<keyword evidence="1" id="KW-0812">Transmembrane</keyword>
<keyword evidence="1" id="KW-1133">Transmembrane helix</keyword>